<dbReference type="AlphaFoldDB" id="A0AAP2GL91"/>
<sequence>MNPSEKSFAKAKTQAFADINAKSDFKINVALTMYFLFGIALAFFYDTYLIAIGVGTLCLVAYYGTRWLLPNSPLYRYVLAVVVGVFCAQYIYQMHGLFEMHFIFFVGSALLITYQNWRLQIPLLIFIVLHHGIFAYLQFTGMKDIYFTQLEFMDLQSFVLHALITTVILYINALWSYSLGKRTRNMAAITDQLSDQLKHVGRNIAFADEISKGNLKTQYEVTDDNDELGKSLLKMQRNIVQATDRERADKYITQGVAQIGEILRRHADNMQELSDELIGELTRYTQSNQGCMFLREEDENGEPYLKMTAAYAYDRKKFMEGRVGIGDSLVGQCFLEKEVIVLTQVPKDYIKITSGLGLATPSCVIIIPLLANEEVTGVLEFASFTRYDEGQVEFFKKASEAIATSLLSVKTTERIKSLLTDSQQREEEMRAQEEEMRQNMEELSATQEEMRRNSIEMESRVDAVNNSGIASIEFTLDGTILTANQTFLKLMGYTLDEIQGKHHRIFVDNQYAQGAEYHKFWELLGAGIPQPGEYERVMKNGARIYINGSYSIISDNAGKPIKILKLATDVTVAKVQMQLISQQESEMRKRSAELANRIRALAECGIASIELALDGTILDANVPFLEMMGYTLAEIHGKHHHIFVKPQYAMTDAYHTFWSNLRQGIAQPGEYEHVSKSGEEVLLGGSYTVIRDYHNNPTRILQMAPAQTRKSSVRIANAV</sequence>
<name>A0AAP2GL91_9BACT</name>
<proteinExistence type="predicted"/>
<evidence type="ECO:0000256" key="1">
    <source>
        <dbReference type="SAM" id="Coils"/>
    </source>
</evidence>
<feature type="transmembrane region" description="Helical" evidence="2">
    <location>
        <begin position="121"/>
        <end position="139"/>
    </location>
</feature>
<dbReference type="NCBIfam" id="TIGR00229">
    <property type="entry name" value="sensory_box"/>
    <property type="match status" value="2"/>
</dbReference>
<protein>
    <submittedName>
        <fullName evidence="4">PAS domain S-box protein</fullName>
    </submittedName>
</protein>
<feature type="coiled-coil region" evidence="1">
    <location>
        <begin position="415"/>
        <end position="460"/>
    </location>
</feature>
<gene>
    <name evidence="4" type="ORF">KK078_27615</name>
</gene>
<dbReference type="InterPro" id="IPR003018">
    <property type="entry name" value="GAF"/>
</dbReference>
<dbReference type="Gene3D" id="3.30.450.20">
    <property type="entry name" value="PAS domain"/>
    <property type="match status" value="2"/>
</dbReference>
<keyword evidence="2" id="KW-0812">Transmembrane</keyword>
<dbReference type="InterPro" id="IPR029016">
    <property type="entry name" value="GAF-like_dom_sf"/>
</dbReference>
<dbReference type="PANTHER" id="PTHR24422">
    <property type="entry name" value="CHEMOTAXIS PROTEIN METHYLTRANSFERASE"/>
    <property type="match status" value="1"/>
</dbReference>
<keyword evidence="1" id="KW-0175">Coiled coil</keyword>
<dbReference type="PROSITE" id="PS50112">
    <property type="entry name" value="PAS"/>
    <property type="match status" value="1"/>
</dbReference>
<dbReference type="CDD" id="cd00130">
    <property type="entry name" value="PAS"/>
    <property type="match status" value="2"/>
</dbReference>
<dbReference type="PANTHER" id="PTHR24422:SF10">
    <property type="entry name" value="CHEMOTAXIS PROTEIN METHYLTRANSFERASE 2"/>
    <property type="match status" value="1"/>
</dbReference>
<feature type="domain" description="PAS" evidence="3">
    <location>
        <begin position="477"/>
        <end position="501"/>
    </location>
</feature>
<feature type="transmembrane region" description="Helical" evidence="2">
    <location>
        <begin position="98"/>
        <end position="114"/>
    </location>
</feature>
<keyword evidence="2" id="KW-0472">Membrane</keyword>
<evidence type="ECO:0000313" key="5">
    <source>
        <dbReference type="Proteomes" id="UP001319180"/>
    </source>
</evidence>
<dbReference type="EMBL" id="JAHESC010000063">
    <property type="protein sequence ID" value="MBT1690365.1"/>
    <property type="molecule type" value="Genomic_DNA"/>
</dbReference>
<dbReference type="InterPro" id="IPR000014">
    <property type="entry name" value="PAS"/>
</dbReference>
<dbReference type="InterPro" id="IPR013655">
    <property type="entry name" value="PAS_fold_3"/>
</dbReference>
<dbReference type="SUPFAM" id="SSF55785">
    <property type="entry name" value="PYP-like sensor domain (PAS domain)"/>
    <property type="match status" value="2"/>
</dbReference>
<organism evidence="4 5">
    <name type="scientific">Dawidia soli</name>
    <dbReference type="NCBI Taxonomy" id="2782352"/>
    <lineage>
        <taxon>Bacteria</taxon>
        <taxon>Pseudomonadati</taxon>
        <taxon>Bacteroidota</taxon>
        <taxon>Cytophagia</taxon>
        <taxon>Cytophagales</taxon>
        <taxon>Chryseotaleaceae</taxon>
        <taxon>Dawidia</taxon>
    </lineage>
</organism>
<feature type="transmembrane region" description="Helical" evidence="2">
    <location>
        <begin position="74"/>
        <end position="92"/>
    </location>
</feature>
<comment type="caution">
    <text evidence="4">The sequence shown here is derived from an EMBL/GenBank/DDBJ whole genome shotgun (WGS) entry which is preliminary data.</text>
</comment>
<evidence type="ECO:0000313" key="4">
    <source>
        <dbReference type="EMBL" id="MBT1690365.1"/>
    </source>
</evidence>
<dbReference type="Proteomes" id="UP001319180">
    <property type="component" value="Unassembled WGS sequence"/>
</dbReference>
<keyword evidence="5" id="KW-1185">Reference proteome</keyword>
<accession>A0AAP2GL91</accession>
<dbReference type="InterPro" id="IPR035965">
    <property type="entry name" value="PAS-like_dom_sf"/>
</dbReference>
<dbReference type="RefSeq" id="WP_254093584.1">
    <property type="nucleotide sequence ID" value="NZ_JAHESC010000063.1"/>
</dbReference>
<dbReference type="InterPro" id="IPR050903">
    <property type="entry name" value="Bact_Chemotaxis_MeTrfase"/>
</dbReference>
<evidence type="ECO:0000256" key="2">
    <source>
        <dbReference type="SAM" id="Phobius"/>
    </source>
</evidence>
<keyword evidence="2" id="KW-1133">Transmembrane helix</keyword>
<reference evidence="4 5" key="1">
    <citation type="submission" date="2021-05" db="EMBL/GenBank/DDBJ databases">
        <title>A Polyphasic approach of four new species of the genus Ohtaekwangia: Ohtaekwangia histidinii sp. nov., Ohtaekwangia cretensis sp. nov., Ohtaekwangia indiensis sp. nov., Ohtaekwangia reichenbachii sp. nov. from diverse environment.</title>
        <authorList>
            <person name="Octaviana S."/>
        </authorList>
    </citation>
    <scope>NUCLEOTIDE SEQUENCE [LARGE SCALE GENOMIC DNA]</scope>
    <source>
        <strain evidence="4 5">PWU37</strain>
    </source>
</reference>
<evidence type="ECO:0000259" key="3">
    <source>
        <dbReference type="PROSITE" id="PS50112"/>
    </source>
</evidence>
<dbReference type="SUPFAM" id="SSF55781">
    <property type="entry name" value="GAF domain-like"/>
    <property type="match status" value="1"/>
</dbReference>
<dbReference type="SMART" id="SM00091">
    <property type="entry name" value="PAS"/>
    <property type="match status" value="2"/>
</dbReference>
<dbReference type="Pfam" id="PF13185">
    <property type="entry name" value="GAF_2"/>
    <property type="match status" value="1"/>
</dbReference>
<dbReference type="Pfam" id="PF08447">
    <property type="entry name" value="PAS_3"/>
    <property type="match status" value="2"/>
</dbReference>
<dbReference type="Gene3D" id="3.30.450.40">
    <property type="match status" value="1"/>
</dbReference>
<feature type="transmembrane region" description="Helical" evidence="2">
    <location>
        <begin position="159"/>
        <end position="177"/>
    </location>
</feature>
<dbReference type="SMART" id="SM00065">
    <property type="entry name" value="GAF"/>
    <property type="match status" value="1"/>
</dbReference>
<feature type="transmembrane region" description="Helical" evidence="2">
    <location>
        <begin position="34"/>
        <end position="62"/>
    </location>
</feature>